<keyword evidence="3" id="KW-1185">Reference proteome</keyword>
<reference evidence="2 3" key="1">
    <citation type="submission" date="2019-09" db="EMBL/GenBank/DDBJ databases">
        <title>YIM 48816 draft genome.</title>
        <authorList>
            <person name="Jiang L."/>
        </authorList>
    </citation>
    <scope>NUCLEOTIDE SEQUENCE [LARGE SCALE GENOMIC DNA]</scope>
    <source>
        <strain evidence="2 3">YIM 48816</strain>
    </source>
</reference>
<dbReference type="EMBL" id="VZZK01000009">
    <property type="protein sequence ID" value="KAB1079417.1"/>
    <property type="molecule type" value="Genomic_DNA"/>
</dbReference>
<evidence type="ECO:0000313" key="3">
    <source>
        <dbReference type="Proteomes" id="UP000474159"/>
    </source>
</evidence>
<evidence type="ECO:0000256" key="1">
    <source>
        <dbReference type="SAM" id="SignalP"/>
    </source>
</evidence>
<dbReference type="OrthoDB" id="427567at2"/>
<name>A0A6L3T390_9HYPH</name>
<protein>
    <submittedName>
        <fullName evidence="2">Uncharacterized protein</fullName>
    </submittedName>
</protein>
<evidence type="ECO:0000313" key="2">
    <source>
        <dbReference type="EMBL" id="KAB1079417.1"/>
    </source>
</evidence>
<dbReference type="AlphaFoldDB" id="A0A6L3T390"/>
<proteinExistence type="predicted"/>
<comment type="caution">
    <text evidence="2">The sequence shown here is derived from an EMBL/GenBank/DDBJ whole genome shotgun (WGS) entry which is preliminary data.</text>
</comment>
<dbReference type="RefSeq" id="WP_151000152.1">
    <property type="nucleotide sequence ID" value="NZ_BPQY01000460.1"/>
</dbReference>
<organism evidence="2 3">
    <name type="scientific">Methylobacterium soli</name>
    <dbReference type="NCBI Taxonomy" id="553447"/>
    <lineage>
        <taxon>Bacteria</taxon>
        <taxon>Pseudomonadati</taxon>
        <taxon>Pseudomonadota</taxon>
        <taxon>Alphaproteobacteria</taxon>
        <taxon>Hyphomicrobiales</taxon>
        <taxon>Methylobacteriaceae</taxon>
        <taxon>Methylobacterium</taxon>
    </lineage>
</organism>
<accession>A0A6L3T390</accession>
<feature type="signal peptide" evidence="1">
    <location>
        <begin position="1"/>
        <end position="20"/>
    </location>
</feature>
<sequence>MRTVLIALPLILTLPAVARADPPSRVGTCSATVIKSIGTRFEDKLVKPKPDDIDNGTTVALVNGTYGVSYEFVDAVYRSKPGDRVITCLVSVPKNCPKGDDRGRMYTTTNLRTLQSWTMSDSQHMCGGA</sequence>
<feature type="chain" id="PRO_5026782195" evidence="1">
    <location>
        <begin position="21"/>
        <end position="129"/>
    </location>
</feature>
<keyword evidence="1" id="KW-0732">Signal</keyword>
<gene>
    <name evidence="2" type="ORF">F6X53_11480</name>
</gene>
<dbReference type="Proteomes" id="UP000474159">
    <property type="component" value="Unassembled WGS sequence"/>
</dbReference>